<feature type="binding site" evidence="7">
    <location>
        <position position="141"/>
    </location>
    <ligand>
        <name>substrate</name>
    </ligand>
</feature>
<evidence type="ECO:0000256" key="4">
    <source>
        <dbReference type="ARBA" id="ARBA00023277"/>
    </source>
</evidence>
<feature type="binding site" evidence="8">
    <location>
        <position position="130"/>
    </location>
    <ligand>
        <name>Zn(2+)</name>
        <dbReference type="ChEBI" id="CHEBI:29105"/>
    </ligand>
</feature>
<keyword evidence="2 8" id="KW-0479">Metal-binding</keyword>
<dbReference type="GO" id="GO:0008448">
    <property type="term" value="F:N-acetylglucosamine-6-phosphate deacetylase activity"/>
    <property type="evidence" value="ECO:0007669"/>
    <property type="project" value="UniProtKB-EC"/>
</dbReference>
<evidence type="ECO:0000256" key="1">
    <source>
        <dbReference type="ARBA" id="ARBA00010716"/>
    </source>
</evidence>
<name>A0A238KZQ1_9RHOB</name>
<feature type="binding site" evidence="7">
    <location>
        <position position="228"/>
    </location>
    <ligand>
        <name>substrate</name>
    </ligand>
</feature>
<evidence type="ECO:0000256" key="3">
    <source>
        <dbReference type="ARBA" id="ARBA00022801"/>
    </source>
</evidence>
<feature type="binding site" evidence="7">
    <location>
        <begin position="309"/>
        <end position="311"/>
    </location>
    <ligand>
        <name>substrate</name>
    </ligand>
</feature>
<keyword evidence="11" id="KW-1185">Reference proteome</keyword>
<dbReference type="SUPFAM" id="SSF51338">
    <property type="entry name" value="Composite domain of metallo-dependent hydrolases"/>
    <property type="match status" value="1"/>
</dbReference>
<dbReference type="EC" id="3.5.1.25" evidence="10"/>
<evidence type="ECO:0000256" key="8">
    <source>
        <dbReference type="PIRSR" id="PIRSR038994-3"/>
    </source>
</evidence>
<accession>A0A238KZQ1</accession>
<dbReference type="InterPro" id="IPR006680">
    <property type="entry name" value="Amidohydro-rel"/>
</dbReference>
<organism evidence="10 11">
    <name type="scientific">Maliponia aquimaris</name>
    <dbReference type="NCBI Taxonomy" id="1673631"/>
    <lineage>
        <taxon>Bacteria</taxon>
        <taxon>Pseudomonadati</taxon>
        <taxon>Pseudomonadota</taxon>
        <taxon>Alphaproteobacteria</taxon>
        <taxon>Rhodobacterales</taxon>
        <taxon>Paracoccaceae</taxon>
        <taxon>Maliponia</taxon>
    </lineage>
</organism>
<dbReference type="SUPFAM" id="SSF51556">
    <property type="entry name" value="Metallo-dependent hydrolases"/>
    <property type="match status" value="1"/>
</dbReference>
<dbReference type="RefSeq" id="WP_370738631.1">
    <property type="nucleotide sequence ID" value="NZ_FXYF01000012.1"/>
</dbReference>
<evidence type="ECO:0000313" key="10">
    <source>
        <dbReference type="EMBL" id="SMX48051.1"/>
    </source>
</evidence>
<dbReference type="PANTHER" id="PTHR11113:SF14">
    <property type="entry name" value="N-ACETYLGLUCOSAMINE-6-PHOSPHATE DEACETYLASE"/>
    <property type="match status" value="1"/>
</dbReference>
<comment type="similarity">
    <text evidence="1 5">Belongs to the metallo-dependent hydrolases superfamily. NagA family.</text>
</comment>
<dbReference type="InterPro" id="IPR032466">
    <property type="entry name" value="Metal_Hydrolase"/>
</dbReference>
<reference evidence="10 11" key="1">
    <citation type="submission" date="2017-05" db="EMBL/GenBank/DDBJ databases">
        <authorList>
            <person name="Song R."/>
            <person name="Chenine A.L."/>
            <person name="Ruprecht R.M."/>
        </authorList>
    </citation>
    <scope>NUCLEOTIDE SEQUENCE [LARGE SCALE GENOMIC DNA]</scope>
    <source>
        <strain evidence="10 11">CECT 8898</strain>
    </source>
</reference>
<evidence type="ECO:0000313" key="11">
    <source>
        <dbReference type="Proteomes" id="UP000207598"/>
    </source>
</evidence>
<feature type="binding site" evidence="8">
    <location>
        <position position="196"/>
    </location>
    <ligand>
        <name>Zn(2+)</name>
        <dbReference type="ChEBI" id="CHEBI:29105"/>
    </ligand>
</feature>
<dbReference type="InterPro" id="IPR003764">
    <property type="entry name" value="GlcNAc_6-P_deAcase"/>
</dbReference>
<dbReference type="Gene3D" id="2.30.40.10">
    <property type="entry name" value="Urease, subunit C, domain 1"/>
    <property type="match status" value="1"/>
</dbReference>
<proteinExistence type="inferred from homology"/>
<feature type="binding site" evidence="8">
    <location>
        <position position="217"/>
    </location>
    <ligand>
        <name>Zn(2+)</name>
        <dbReference type="ChEBI" id="CHEBI:29105"/>
    </ligand>
</feature>
<dbReference type="PANTHER" id="PTHR11113">
    <property type="entry name" value="N-ACETYLGLUCOSAMINE-6-PHOSPHATE DEACETYLASE"/>
    <property type="match status" value="1"/>
</dbReference>
<dbReference type="NCBIfam" id="TIGR00221">
    <property type="entry name" value="nagA"/>
    <property type="match status" value="1"/>
</dbReference>
<evidence type="ECO:0000256" key="2">
    <source>
        <dbReference type="ARBA" id="ARBA00022723"/>
    </source>
</evidence>
<comment type="cofactor">
    <cofactor evidence="8">
        <name>a divalent metal cation</name>
        <dbReference type="ChEBI" id="CHEBI:60240"/>
    </cofactor>
    <text evidence="8">Binds 1 divalent metal cation per subunit.</text>
</comment>
<protein>
    <submittedName>
        <fullName evidence="10">N-acetylglucosamine-6-phosphate deacetylase</fullName>
        <ecNumber evidence="10">3.5.1.25</ecNumber>
    </submittedName>
</protein>
<evidence type="ECO:0000256" key="6">
    <source>
        <dbReference type="PIRSR" id="PIRSR038994-1"/>
    </source>
</evidence>
<keyword evidence="3 5" id="KW-0378">Hydrolase</keyword>
<sequence length="374" mass="38650">MAVLTFRNGPIFDGTRLRAGHAARYEDGQLVALLPEGDCAKGGAEVDLQGDILSPGYVDLQVNGGGGVLLNDAPSLDTLRRIAEAHHGLGVSALLPTLITDTPDITHAAISAAIAAVQAGVPGIAGLHLEGPHLSVARKGAHDPALIRPMETEDLRALLEAARQLPILKVTIAPENVTEAQVSALAKAGVLVSLGHSDAGYDTCRRYFAAGARCATHLFNAMSQLGNREPGLVGAVLASGHVSCGLIADAVHVHPETMRAAWAAKRGPGRIYLVSDAMAVAGTDLTGFTLGGRRITRRDGVLTLQDGTLAGADLDLTTALRVLVQQVGVELEQALQAAVSVPAAVIGLTSDLGTLTDAIRISPDLSAVRRADPR</sequence>
<gene>
    <name evidence="10" type="primary">nagA_1</name>
    <name evidence="10" type="ORF">MAA8898_03843</name>
</gene>
<feature type="binding site" evidence="7">
    <location>
        <position position="252"/>
    </location>
    <ligand>
        <name>substrate</name>
    </ligand>
</feature>
<dbReference type="InterPro" id="IPR011059">
    <property type="entry name" value="Metal-dep_hydrolase_composite"/>
</dbReference>
<evidence type="ECO:0000256" key="5">
    <source>
        <dbReference type="PIRNR" id="PIRNR038994"/>
    </source>
</evidence>
<feature type="active site" description="Proton donor/acceptor" evidence="6">
    <location>
        <position position="276"/>
    </location>
</feature>
<dbReference type="PIRSF" id="PIRSF038994">
    <property type="entry name" value="NagA"/>
    <property type="match status" value="1"/>
</dbReference>
<dbReference type="EMBL" id="FXYF01000012">
    <property type="protein sequence ID" value="SMX48051.1"/>
    <property type="molecule type" value="Genomic_DNA"/>
</dbReference>
<dbReference type="Proteomes" id="UP000207598">
    <property type="component" value="Unassembled WGS sequence"/>
</dbReference>
<dbReference type="GO" id="GO:0046872">
    <property type="term" value="F:metal ion binding"/>
    <property type="evidence" value="ECO:0007669"/>
    <property type="project" value="UniProtKB-KW"/>
</dbReference>
<evidence type="ECO:0000259" key="9">
    <source>
        <dbReference type="Pfam" id="PF01979"/>
    </source>
</evidence>
<dbReference type="AlphaFoldDB" id="A0A238KZQ1"/>
<dbReference type="GO" id="GO:0006046">
    <property type="term" value="P:N-acetylglucosamine catabolic process"/>
    <property type="evidence" value="ECO:0007669"/>
    <property type="project" value="TreeGrafter"/>
</dbReference>
<evidence type="ECO:0000256" key="7">
    <source>
        <dbReference type="PIRSR" id="PIRSR038994-2"/>
    </source>
</evidence>
<dbReference type="Gene3D" id="3.20.20.140">
    <property type="entry name" value="Metal-dependent hydrolases"/>
    <property type="match status" value="1"/>
</dbReference>
<dbReference type="Pfam" id="PF01979">
    <property type="entry name" value="Amidohydro_1"/>
    <property type="match status" value="1"/>
</dbReference>
<keyword evidence="4 5" id="KW-0119">Carbohydrate metabolism</keyword>
<feature type="domain" description="Amidohydrolase-related" evidence="9">
    <location>
        <begin position="52"/>
        <end position="356"/>
    </location>
</feature>
<feature type="binding site" evidence="7">
    <location>
        <begin position="220"/>
        <end position="221"/>
    </location>
    <ligand>
        <name>substrate</name>
    </ligand>
</feature>